<protein>
    <submittedName>
        <fullName evidence="4">Glutathione S-transferase</fullName>
    </submittedName>
</protein>
<dbReference type="InterPro" id="IPR004046">
    <property type="entry name" value="GST_C"/>
</dbReference>
<comment type="caution">
    <text evidence="4">The sequence shown here is derived from an EMBL/GenBank/DDBJ whole genome shotgun (WGS) entry which is preliminary data.</text>
</comment>
<accession>A0A917V458</accession>
<keyword evidence="5" id="KW-1185">Reference proteome</keyword>
<feature type="domain" description="GST N-terminal" evidence="2">
    <location>
        <begin position="11"/>
        <end position="90"/>
    </location>
</feature>
<dbReference type="Proteomes" id="UP000600449">
    <property type="component" value="Unassembled WGS sequence"/>
</dbReference>
<dbReference type="CDD" id="cd00570">
    <property type="entry name" value="GST_N_family"/>
    <property type="match status" value="1"/>
</dbReference>
<dbReference type="PANTHER" id="PTHR43969:SF9">
    <property type="entry name" value="GLUTATHIONE S TRANSFERASE D10, ISOFORM A-RELATED"/>
    <property type="match status" value="1"/>
</dbReference>
<dbReference type="PANTHER" id="PTHR43969">
    <property type="entry name" value="GLUTATHIONE S TRANSFERASE D10, ISOFORM A-RELATED"/>
    <property type="match status" value="1"/>
</dbReference>
<name>A0A917V458_9HYPH</name>
<dbReference type="PROSITE" id="PS50404">
    <property type="entry name" value="GST_NTER"/>
    <property type="match status" value="1"/>
</dbReference>
<dbReference type="InterPro" id="IPR010987">
    <property type="entry name" value="Glutathione-S-Trfase_C-like"/>
</dbReference>
<evidence type="ECO:0000313" key="5">
    <source>
        <dbReference type="Proteomes" id="UP000600449"/>
    </source>
</evidence>
<dbReference type="InterPro" id="IPR004045">
    <property type="entry name" value="Glutathione_S-Trfase_N"/>
</dbReference>
<dbReference type="SFLD" id="SFLDG00358">
    <property type="entry name" value="Main_(cytGST)"/>
    <property type="match status" value="1"/>
</dbReference>
<dbReference type="Pfam" id="PF14497">
    <property type="entry name" value="GST_C_3"/>
    <property type="match status" value="1"/>
</dbReference>
<dbReference type="InterPro" id="IPR040079">
    <property type="entry name" value="Glutathione_S-Trfase"/>
</dbReference>
<dbReference type="Gene3D" id="1.20.1050.10">
    <property type="match status" value="1"/>
</dbReference>
<gene>
    <name evidence="4" type="ORF">GCM10011322_25200</name>
</gene>
<dbReference type="EMBL" id="BMMF01000007">
    <property type="protein sequence ID" value="GGK37144.1"/>
    <property type="molecule type" value="Genomic_DNA"/>
</dbReference>
<dbReference type="SUPFAM" id="SSF47616">
    <property type="entry name" value="GST C-terminal domain-like"/>
    <property type="match status" value="1"/>
</dbReference>
<evidence type="ECO:0000259" key="2">
    <source>
        <dbReference type="PROSITE" id="PS50404"/>
    </source>
</evidence>
<dbReference type="SFLD" id="SFLDS00019">
    <property type="entry name" value="Glutathione_Transferase_(cytos"/>
    <property type="match status" value="1"/>
</dbReference>
<sequence>MSPGSERSQGLMSTLHHYPLCPHSRFARLALAELGVEVDLVEERPWERRDEFLALDPAGQTPVLVAEGGLAVPGASVIAEWLDETVGAGAGERRLMPDDPRARVEVRRLVAWFSGKFWDEVTGYLVNEKIYKRFVPPASGGGPPDMASIRAARANVRYHLRYIGFLAQRRNFLAGDALTYADLAAAAHISCVDYLGDAPWGEDEAAKTWYARVKSRPSFRALLADKIPGMAPADSYADLDF</sequence>
<dbReference type="GO" id="GO:0006749">
    <property type="term" value="P:glutathione metabolic process"/>
    <property type="evidence" value="ECO:0007669"/>
    <property type="project" value="TreeGrafter"/>
</dbReference>
<dbReference type="Gene3D" id="3.40.30.10">
    <property type="entry name" value="Glutaredoxin"/>
    <property type="match status" value="1"/>
</dbReference>
<dbReference type="InterPro" id="IPR036282">
    <property type="entry name" value="Glutathione-S-Trfase_C_sf"/>
</dbReference>
<dbReference type="InterPro" id="IPR036249">
    <property type="entry name" value="Thioredoxin-like_sf"/>
</dbReference>
<organism evidence="4 5">
    <name type="scientific">Salinarimonas ramus</name>
    <dbReference type="NCBI Taxonomy" id="690164"/>
    <lineage>
        <taxon>Bacteria</taxon>
        <taxon>Pseudomonadati</taxon>
        <taxon>Pseudomonadota</taxon>
        <taxon>Alphaproteobacteria</taxon>
        <taxon>Hyphomicrobiales</taxon>
        <taxon>Salinarimonadaceae</taxon>
        <taxon>Salinarimonas</taxon>
    </lineage>
</organism>
<dbReference type="CDD" id="cd00299">
    <property type="entry name" value="GST_C_family"/>
    <property type="match status" value="1"/>
</dbReference>
<evidence type="ECO:0000256" key="1">
    <source>
        <dbReference type="ARBA" id="ARBA00011738"/>
    </source>
</evidence>
<evidence type="ECO:0000259" key="3">
    <source>
        <dbReference type="PROSITE" id="PS50405"/>
    </source>
</evidence>
<feature type="domain" description="GST C-terminal" evidence="3">
    <location>
        <begin position="99"/>
        <end position="241"/>
    </location>
</feature>
<dbReference type="Pfam" id="PF13417">
    <property type="entry name" value="GST_N_3"/>
    <property type="match status" value="1"/>
</dbReference>
<comment type="subunit">
    <text evidence="1">Homodimer.</text>
</comment>
<dbReference type="SUPFAM" id="SSF52833">
    <property type="entry name" value="Thioredoxin-like"/>
    <property type="match status" value="1"/>
</dbReference>
<dbReference type="AlphaFoldDB" id="A0A917V458"/>
<dbReference type="PROSITE" id="PS50405">
    <property type="entry name" value="GST_CTER"/>
    <property type="match status" value="1"/>
</dbReference>
<evidence type="ECO:0000313" key="4">
    <source>
        <dbReference type="EMBL" id="GGK37144.1"/>
    </source>
</evidence>
<proteinExistence type="predicted"/>
<reference evidence="4 5" key="1">
    <citation type="journal article" date="2014" name="Int. J. Syst. Evol. Microbiol.">
        <title>Complete genome sequence of Corynebacterium casei LMG S-19264T (=DSM 44701T), isolated from a smear-ripened cheese.</title>
        <authorList>
            <consortium name="US DOE Joint Genome Institute (JGI-PGF)"/>
            <person name="Walter F."/>
            <person name="Albersmeier A."/>
            <person name="Kalinowski J."/>
            <person name="Ruckert C."/>
        </authorList>
    </citation>
    <scope>NUCLEOTIDE SEQUENCE [LARGE SCALE GENOMIC DNA]</scope>
    <source>
        <strain evidence="4 5">CGMCC 1.9161</strain>
    </source>
</reference>
<dbReference type="GO" id="GO:0004364">
    <property type="term" value="F:glutathione transferase activity"/>
    <property type="evidence" value="ECO:0007669"/>
    <property type="project" value="TreeGrafter"/>
</dbReference>